<dbReference type="Gene3D" id="3.30.565.10">
    <property type="entry name" value="Histidine kinase-like ATPase, C-terminal domain"/>
    <property type="match status" value="1"/>
</dbReference>
<evidence type="ECO:0000256" key="8">
    <source>
        <dbReference type="PROSITE-ProRule" id="PRU00169"/>
    </source>
</evidence>
<feature type="domain" description="Histidine kinase" evidence="10">
    <location>
        <begin position="669"/>
        <end position="884"/>
    </location>
</feature>
<reference evidence="14 15" key="1">
    <citation type="submission" date="2018-05" db="EMBL/GenBank/DDBJ databases">
        <title>Draft genome of Methanospirillum stamsii Pt1.</title>
        <authorList>
            <person name="Dueholm M.S."/>
            <person name="Nielsen P.H."/>
            <person name="Bakmann L.F."/>
            <person name="Otzen D.E."/>
        </authorList>
    </citation>
    <scope>NUCLEOTIDE SEQUENCE [LARGE SCALE GENOMIC DNA]</scope>
    <source>
        <strain evidence="14 15">Pt1</strain>
    </source>
</reference>
<evidence type="ECO:0000313" key="14">
    <source>
        <dbReference type="EMBL" id="PWR76016.1"/>
    </source>
</evidence>
<dbReference type="PANTHER" id="PTHR45453:SF1">
    <property type="entry name" value="PHOSPHATE REGULON SENSOR PROTEIN PHOR"/>
    <property type="match status" value="1"/>
</dbReference>
<keyword evidence="15" id="KW-1185">Reference proteome</keyword>
<sequence>MIRVLFIESNQEIFEVDRTFFNNLPGYEPEFETDGIKAIERIIDESFDAIITDCEISGIDIITLITKIRQRDPDIPIGIFSGTNQKDLIIQAINEGADFFVWKESKEKNGLEELFFRIRHATEKYQKLKTERQDLERYRELTDESPDMILQLDVNQCIHYANKTFAKNTGNEPISIIGKNFRELQDSPVNTRIWEKQVGKVLKTGKPSRLEYQRADGKWYDRILVPGFDKDNNIQVLTIASREITEKKKIEKDKENFLQELVRQKRFTDALLDAIPIPVHWKNNVKQYAGCNKAFVDLTGIPSKKLIGRTYFEIWSDKEAEICHYYDQKLINDGYLSPYQSVLIDTAGKAHEIIHSKNLFYDHQGEIAGIVGSFQDMTEQNQLLHDLKNNEELFRMIITQSSDIFIIITKSLEISYISPRIEPTSGFLCEEILGPVKRFLHPEDYDPVLTKIIRLIENPSFIEEAEFRTRKRDGTFMNLEATAINCLENPAIQGILVTARDITSHKKIEKQLTRINTLFQSILDYSPVIFALLNDNGTVLLTNETFVENNIIFGSDSVGKPIWNFLPPQLRAECEKILDNIRILKKSIFREFTFQLEDKEVSLSTIFYPVQDEEEELIGFLGIDITEKRELVTRLDKSLFQQELLDHIVKERTEEITFLLELKNNLITGIAHELRTPLTPIIALIPVLINDEEDEKNKRLLEIVRDNAMQITSIVDKILQLARSGSMYEIVDTSPINVNVFISRILDIYELAAARKNITITKKIPPSLTFITSPPHIESVMDNIISNAIKYSNPFGNIRITAVENDDSIEISVCDDGIGIKEENLIRIFEPFYKADTSRHDRSSPGLGLSVTRRLVQALGGNITISSKGLGMGTRVNCIFKKRVS</sequence>
<dbReference type="GO" id="GO:0004721">
    <property type="term" value="F:phosphoprotein phosphatase activity"/>
    <property type="evidence" value="ECO:0007669"/>
    <property type="project" value="TreeGrafter"/>
</dbReference>
<dbReference type="Gene3D" id="1.10.287.130">
    <property type="match status" value="1"/>
</dbReference>
<dbReference type="GeneID" id="97608513"/>
<dbReference type="Pfam" id="PF00512">
    <property type="entry name" value="HisKA"/>
    <property type="match status" value="1"/>
</dbReference>
<dbReference type="CDD" id="cd00082">
    <property type="entry name" value="HisKA"/>
    <property type="match status" value="1"/>
</dbReference>
<evidence type="ECO:0000256" key="1">
    <source>
        <dbReference type="ARBA" id="ARBA00000085"/>
    </source>
</evidence>
<feature type="domain" description="PAC" evidence="13">
    <location>
        <begin position="463"/>
        <end position="514"/>
    </location>
</feature>
<feature type="modified residue" description="4-aspartylphosphate" evidence="8">
    <location>
        <position position="53"/>
    </location>
</feature>
<dbReference type="Proteomes" id="UP000245934">
    <property type="component" value="Unassembled WGS sequence"/>
</dbReference>
<gene>
    <name evidence="14" type="ORF">DLD82_01610</name>
</gene>
<feature type="domain" description="PAC" evidence="13">
    <location>
        <begin position="337"/>
        <end position="389"/>
    </location>
</feature>
<name>A0A2V2NEK9_9EURY</name>
<dbReference type="SUPFAM" id="SSF52172">
    <property type="entry name" value="CheY-like"/>
    <property type="match status" value="1"/>
</dbReference>
<dbReference type="InterPro" id="IPR000700">
    <property type="entry name" value="PAS-assoc_C"/>
</dbReference>
<evidence type="ECO:0000259" key="11">
    <source>
        <dbReference type="PROSITE" id="PS50110"/>
    </source>
</evidence>
<dbReference type="EC" id="2.7.13.3" evidence="2"/>
<dbReference type="NCBIfam" id="TIGR00229">
    <property type="entry name" value="sensory_box"/>
    <property type="match status" value="3"/>
</dbReference>
<evidence type="ECO:0000259" key="10">
    <source>
        <dbReference type="PROSITE" id="PS50109"/>
    </source>
</evidence>
<dbReference type="GO" id="GO:0016036">
    <property type="term" value="P:cellular response to phosphate starvation"/>
    <property type="evidence" value="ECO:0007669"/>
    <property type="project" value="TreeGrafter"/>
</dbReference>
<evidence type="ECO:0000259" key="13">
    <source>
        <dbReference type="PROSITE" id="PS50113"/>
    </source>
</evidence>
<dbReference type="InterPro" id="IPR036890">
    <property type="entry name" value="HATPase_C_sf"/>
</dbReference>
<comment type="caution">
    <text evidence="14">The sequence shown here is derived from an EMBL/GenBank/DDBJ whole genome shotgun (WGS) entry which is preliminary data.</text>
</comment>
<evidence type="ECO:0000256" key="9">
    <source>
        <dbReference type="SAM" id="Coils"/>
    </source>
</evidence>
<dbReference type="InterPro" id="IPR000014">
    <property type="entry name" value="PAS"/>
</dbReference>
<dbReference type="PANTHER" id="PTHR45453">
    <property type="entry name" value="PHOSPHATE REGULON SENSOR PROTEIN PHOR"/>
    <property type="match status" value="1"/>
</dbReference>
<keyword evidence="3 8" id="KW-0597">Phosphoprotein</keyword>
<protein>
    <recommendedName>
        <fullName evidence="2">histidine kinase</fullName>
        <ecNumber evidence="2">2.7.13.3</ecNumber>
    </recommendedName>
</protein>
<dbReference type="SMART" id="SM00388">
    <property type="entry name" value="HisKA"/>
    <property type="match status" value="1"/>
</dbReference>
<dbReference type="CDD" id="cd00130">
    <property type="entry name" value="PAS"/>
    <property type="match status" value="2"/>
</dbReference>
<dbReference type="PROSITE" id="PS50112">
    <property type="entry name" value="PAS"/>
    <property type="match status" value="2"/>
</dbReference>
<proteinExistence type="predicted"/>
<dbReference type="AlphaFoldDB" id="A0A2V2NEK9"/>
<feature type="domain" description="Response regulatory" evidence="11">
    <location>
        <begin position="3"/>
        <end position="118"/>
    </location>
</feature>
<feature type="coiled-coil region" evidence="9">
    <location>
        <begin position="111"/>
        <end position="138"/>
    </location>
</feature>
<dbReference type="InterPro" id="IPR035965">
    <property type="entry name" value="PAS-like_dom_sf"/>
</dbReference>
<evidence type="ECO:0000313" key="15">
    <source>
        <dbReference type="Proteomes" id="UP000245934"/>
    </source>
</evidence>
<keyword evidence="9" id="KW-0175">Coiled coil</keyword>
<evidence type="ECO:0000256" key="3">
    <source>
        <dbReference type="ARBA" id="ARBA00022553"/>
    </source>
</evidence>
<keyword evidence="5" id="KW-0418">Kinase</keyword>
<dbReference type="GO" id="GO:0005886">
    <property type="term" value="C:plasma membrane"/>
    <property type="evidence" value="ECO:0007669"/>
    <property type="project" value="TreeGrafter"/>
</dbReference>
<dbReference type="InterPro" id="IPR013655">
    <property type="entry name" value="PAS_fold_3"/>
</dbReference>
<organism evidence="14 15">
    <name type="scientific">Methanospirillum stamsii</name>
    <dbReference type="NCBI Taxonomy" id="1277351"/>
    <lineage>
        <taxon>Archaea</taxon>
        <taxon>Methanobacteriati</taxon>
        <taxon>Methanobacteriota</taxon>
        <taxon>Stenosarchaea group</taxon>
        <taxon>Methanomicrobia</taxon>
        <taxon>Methanomicrobiales</taxon>
        <taxon>Methanospirillaceae</taxon>
        <taxon>Methanospirillum</taxon>
    </lineage>
</organism>
<accession>A0A2V2NEK9</accession>
<dbReference type="EMBL" id="QGMZ01000005">
    <property type="protein sequence ID" value="PWR76016.1"/>
    <property type="molecule type" value="Genomic_DNA"/>
</dbReference>
<evidence type="ECO:0000256" key="4">
    <source>
        <dbReference type="ARBA" id="ARBA00022679"/>
    </source>
</evidence>
<dbReference type="InterPro" id="IPR005467">
    <property type="entry name" value="His_kinase_dom"/>
</dbReference>
<keyword evidence="4" id="KW-0808">Transferase</keyword>
<dbReference type="Gene3D" id="3.30.450.20">
    <property type="entry name" value="PAS domain"/>
    <property type="match status" value="4"/>
</dbReference>
<dbReference type="SUPFAM" id="SSF55785">
    <property type="entry name" value="PYP-like sensor domain (PAS domain)"/>
    <property type="match status" value="4"/>
</dbReference>
<feature type="domain" description="PAS" evidence="12">
    <location>
        <begin position="134"/>
        <end position="180"/>
    </location>
</feature>
<dbReference type="PROSITE" id="PS50113">
    <property type="entry name" value="PAC"/>
    <property type="match status" value="2"/>
</dbReference>
<dbReference type="InterPro" id="IPR011006">
    <property type="entry name" value="CheY-like_superfamily"/>
</dbReference>
<dbReference type="CDD" id="cd00156">
    <property type="entry name" value="REC"/>
    <property type="match status" value="1"/>
</dbReference>
<dbReference type="Gene3D" id="3.40.50.2300">
    <property type="match status" value="1"/>
</dbReference>
<evidence type="ECO:0000259" key="12">
    <source>
        <dbReference type="PROSITE" id="PS50112"/>
    </source>
</evidence>
<dbReference type="PROSITE" id="PS50109">
    <property type="entry name" value="HIS_KIN"/>
    <property type="match status" value="1"/>
</dbReference>
<evidence type="ECO:0000256" key="6">
    <source>
        <dbReference type="ARBA" id="ARBA00023012"/>
    </source>
</evidence>
<dbReference type="RefSeq" id="WP_109939366.1">
    <property type="nucleotide sequence ID" value="NZ_CP176366.1"/>
</dbReference>
<dbReference type="InterPro" id="IPR036097">
    <property type="entry name" value="HisK_dim/P_sf"/>
</dbReference>
<dbReference type="InterPro" id="IPR003594">
    <property type="entry name" value="HATPase_dom"/>
</dbReference>
<evidence type="ECO:0000256" key="2">
    <source>
        <dbReference type="ARBA" id="ARBA00012438"/>
    </source>
</evidence>
<dbReference type="PRINTS" id="PR00344">
    <property type="entry name" value="BCTRLSENSOR"/>
</dbReference>
<keyword evidence="7" id="KW-0472">Membrane</keyword>
<dbReference type="SMART" id="SM00448">
    <property type="entry name" value="REC"/>
    <property type="match status" value="1"/>
</dbReference>
<dbReference type="InterPro" id="IPR001789">
    <property type="entry name" value="Sig_transdc_resp-reg_receiver"/>
</dbReference>
<comment type="catalytic activity">
    <reaction evidence="1">
        <text>ATP + protein L-histidine = ADP + protein N-phospho-L-histidine.</text>
        <dbReference type="EC" id="2.7.13.3"/>
    </reaction>
</comment>
<dbReference type="InterPro" id="IPR003661">
    <property type="entry name" value="HisK_dim/P_dom"/>
</dbReference>
<dbReference type="SUPFAM" id="SSF47384">
    <property type="entry name" value="Homodimeric domain of signal transducing histidine kinase"/>
    <property type="match status" value="1"/>
</dbReference>
<dbReference type="SMART" id="SM00387">
    <property type="entry name" value="HATPase_c"/>
    <property type="match status" value="1"/>
</dbReference>
<dbReference type="Pfam" id="PF08447">
    <property type="entry name" value="PAS_3"/>
    <property type="match status" value="1"/>
</dbReference>
<keyword evidence="6" id="KW-0902">Two-component regulatory system</keyword>
<dbReference type="CDD" id="cd00075">
    <property type="entry name" value="HATPase"/>
    <property type="match status" value="1"/>
</dbReference>
<feature type="domain" description="PAS" evidence="12">
    <location>
        <begin position="390"/>
        <end position="459"/>
    </location>
</feature>
<dbReference type="InterPro" id="IPR013656">
    <property type="entry name" value="PAS_4"/>
</dbReference>
<dbReference type="PROSITE" id="PS50110">
    <property type="entry name" value="RESPONSE_REGULATORY"/>
    <property type="match status" value="1"/>
</dbReference>
<dbReference type="GO" id="GO:0000155">
    <property type="term" value="F:phosphorelay sensor kinase activity"/>
    <property type="evidence" value="ECO:0007669"/>
    <property type="project" value="InterPro"/>
</dbReference>
<dbReference type="Pfam" id="PF08448">
    <property type="entry name" value="PAS_4"/>
    <property type="match status" value="3"/>
</dbReference>
<evidence type="ECO:0000256" key="5">
    <source>
        <dbReference type="ARBA" id="ARBA00022777"/>
    </source>
</evidence>
<dbReference type="InterPro" id="IPR050351">
    <property type="entry name" value="BphY/WalK/GraS-like"/>
</dbReference>
<dbReference type="Pfam" id="PF02518">
    <property type="entry name" value="HATPase_c"/>
    <property type="match status" value="1"/>
</dbReference>
<evidence type="ECO:0000256" key="7">
    <source>
        <dbReference type="ARBA" id="ARBA00023136"/>
    </source>
</evidence>
<dbReference type="Pfam" id="PF00072">
    <property type="entry name" value="Response_reg"/>
    <property type="match status" value="1"/>
</dbReference>
<dbReference type="OrthoDB" id="116661at2157"/>
<dbReference type="SMART" id="SM00091">
    <property type="entry name" value="PAS"/>
    <property type="match status" value="4"/>
</dbReference>
<dbReference type="SUPFAM" id="SSF55874">
    <property type="entry name" value="ATPase domain of HSP90 chaperone/DNA topoisomerase II/histidine kinase"/>
    <property type="match status" value="1"/>
</dbReference>
<dbReference type="InterPro" id="IPR004358">
    <property type="entry name" value="Sig_transdc_His_kin-like_C"/>
</dbReference>